<gene>
    <name evidence="7" type="ORF">F5878DRAFT_535469</name>
</gene>
<evidence type="ECO:0000259" key="5">
    <source>
        <dbReference type="PROSITE" id="PS50090"/>
    </source>
</evidence>
<dbReference type="FunFam" id="1.10.10.60:FF:000016">
    <property type="entry name" value="Transcriptional activator Myb isoform A"/>
    <property type="match status" value="1"/>
</dbReference>
<reference evidence="7" key="1">
    <citation type="submission" date="2022-08" db="EMBL/GenBank/DDBJ databases">
        <authorList>
            <consortium name="DOE Joint Genome Institute"/>
            <person name="Min B."/>
            <person name="Riley R."/>
            <person name="Sierra-Patev S."/>
            <person name="Naranjo-Ortiz M."/>
            <person name="Looney B."/>
            <person name="Konkel Z."/>
            <person name="Slot J.C."/>
            <person name="Sakamoto Y."/>
            <person name="Steenwyk J.L."/>
            <person name="Rokas A."/>
            <person name="Carro J."/>
            <person name="Camarero S."/>
            <person name="Ferreira P."/>
            <person name="Molpeceres G."/>
            <person name="Ruiz-Duenas F.J."/>
            <person name="Serrano A."/>
            <person name="Henrissat B."/>
            <person name="Drula E."/>
            <person name="Hughes K.W."/>
            <person name="Mata J.L."/>
            <person name="Ishikawa N.K."/>
            <person name="Vargas-Isla R."/>
            <person name="Ushijima S."/>
            <person name="Smith C.A."/>
            <person name="Ahrendt S."/>
            <person name="Andreopoulos W."/>
            <person name="He G."/>
            <person name="Labutti K."/>
            <person name="Lipzen A."/>
            <person name="Ng V."/>
            <person name="Sandor L."/>
            <person name="Barry K."/>
            <person name="Martinez A.T."/>
            <person name="Xiao Y."/>
            <person name="Gibbons J.G."/>
            <person name="Terashima K."/>
            <person name="Hibbett D.S."/>
            <person name="Grigoriev I.V."/>
        </authorList>
    </citation>
    <scope>NUCLEOTIDE SEQUENCE</scope>
    <source>
        <strain evidence="7">TFB9207</strain>
    </source>
</reference>
<feature type="domain" description="HTH myb-type" evidence="6">
    <location>
        <begin position="57"/>
        <end position="111"/>
    </location>
</feature>
<dbReference type="GO" id="GO:0019185">
    <property type="term" value="C:snRNA-activating protein complex"/>
    <property type="evidence" value="ECO:0007669"/>
    <property type="project" value="TreeGrafter"/>
</dbReference>
<dbReference type="Pfam" id="PF00249">
    <property type="entry name" value="Myb_DNA-binding"/>
    <property type="match status" value="1"/>
</dbReference>
<dbReference type="PROSITE" id="PS50090">
    <property type="entry name" value="MYB_LIKE"/>
    <property type="match status" value="3"/>
</dbReference>
<dbReference type="InterPro" id="IPR017930">
    <property type="entry name" value="Myb_dom"/>
</dbReference>
<dbReference type="SUPFAM" id="SSF46689">
    <property type="entry name" value="Homeodomain-like"/>
    <property type="match status" value="2"/>
</dbReference>
<evidence type="ECO:0000256" key="4">
    <source>
        <dbReference type="ARBA" id="ARBA00023242"/>
    </source>
</evidence>
<evidence type="ECO:0000313" key="7">
    <source>
        <dbReference type="EMBL" id="KAJ3839491.1"/>
    </source>
</evidence>
<dbReference type="Gene3D" id="1.10.10.60">
    <property type="entry name" value="Homeodomain-like"/>
    <property type="match status" value="3"/>
</dbReference>
<dbReference type="GO" id="GO:0042796">
    <property type="term" value="P:snRNA transcription by RNA polymerase III"/>
    <property type="evidence" value="ECO:0007669"/>
    <property type="project" value="TreeGrafter"/>
</dbReference>
<keyword evidence="4" id="KW-0539">Nucleus</keyword>
<evidence type="ECO:0000256" key="1">
    <source>
        <dbReference type="ARBA" id="ARBA00023015"/>
    </source>
</evidence>
<sequence length="169" mass="19619">MLYRERRSWTEQEDQLLRDAVDLEPGSINPSKWHAIAKHVPSRTNKDCRKRWFAKMASDVVKGGWAPEEDEKLVQAIEKYGTRWSLVSAYVQTRNSDQCAKRWTDTLNPMIDRTRWSPEADALLLNAVKEHGKLWTKIVRIYFPGRTGLAAKNRSVSIKLRAYSPLNHL</sequence>
<organism evidence="7 8">
    <name type="scientific">Lentinula raphanica</name>
    <dbReference type="NCBI Taxonomy" id="153919"/>
    <lineage>
        <taxon>Eukaryota</taxon>
        <taxon>Fungi</taxon>
        <taxon>Dikarya</taxon>
        <taxon>Basidiomycota</taxon>
        <taxon>Agaricomycotina</taxon>
        <taxon>Agaricomycetes</taxon>
        <taxon>Agaricomycetidae</taxon>
        <taxon>Agaricales</taxon>
        <taxon>Marasmiineae</taxon>
        <taxon>Omphalotaceae</taxon>
        <taxon>Lentinula</taxon>
    </lineage>
</organism>
<keyword evidence="2 7" id="KW-0238">DNA-binding</keyword>
<dbReference type="Pfam" id="PF13921">
    <property type="entry name" value="Myb_DNA-bind_6"/>
    <property type="match status" value="1"/>
</dbReference>
<dbReference type="SMART" id="SM00717">
    <property type="entry name" value="SANT"/>
    <property type="match status" value="3"/>
</dbReference>
<dbReference type="CDD" id="cd00167">
    <property type="entry name" value="SANT"/>
    <property type="match status" value="3"/>
</dbReference>
<name>A0AA38UFP5_9AGAR</name>
<feature type="domain" description="Myb-like" evidence="5">
    <location>
        <begin position="6"/>
        <end position="56"/>
    </location>
</feature>
<proteinExistence type="predicted"/>
<keyword evidence="1" id="KW-0805">Transcription regulation</keyword>
<evidence type="ECO:0000259" key="6">
    <source>
        <dbReference type="PROSITE" id="PS51294"/>
    </source>
</evidence>
<keyword evidence="3" id="KW-0804">Transcription</keyword>
<evidence type="ECO:0000313" key="8">
    <source>
        <dbReference type="Proteomes" id="UP001163846"/>
    </source>
</evidence>
<dbReference type="AlphaFoldDB" id="A0AA38UFP5"/>
<dbReference type="PANTHER" id="PTHR46621">
    <property type="entry name" value="SNRNA-ACTIVATING PROTEIN COMPLEX SUBUNIT 4"/>
    <property type="match status" value="1"/>
</dbReference>
<dbReference type="Proteomes" id="UP001163846">
    <property type="component" value="Unassembled WGS sequence"/>
</dbReference>
<feature type="domain" description="HTH myb-type" evidence="6">
    <location>
        <begin position="113"/>
        <end position="154"/>
    </location>
</feature>
<dbReference type="InterPro" id="IPR001005">
    <property type="entry name" value="SANT/Myb"/>
</dbReference>
<dbReference type="InterPro" id="IPR009057">
    <property type="entry name" value="Homeodomain-like_sf"/>
</dbReference>
<feature type="domain" description="HTH myb-type" evidence="6">
    <location>
        <begin position="1"/>
        <end position="52"/>
    </location>
</feature>
<feature type="domain" description="Myb-like" evidence="5">
    <location>
        <begin position="57"/>
        <end position="107"/>
    </location>
</feature>
<feature type="domain" description="Myb-like" evidence="5">
    <location>
        <begin position="108"/>
        <end position="154"/>
    </location>
</feature>
<dbReference type="PROSITE" id="PS51294">
    <property type="entry name" value="HTH_MYB"/>
    <property type="match status" value="3"/>
</dbReference>
<keyword evidence="7" id="KW-0371">Homeobox</keyword>
<accession>A0AA38UFP5</accession>
<dbReference type="InterPro" id="IPR051575">
    <property type="entry name" value="Myb-like_DNA-bd"/>
</dbReference>
<evidence type="ECO:0000256" key="3">
    <source>
        <dbReference type="ARBA" id="ARBA00023163"/>
    </source>
</evidence>
<keyword evidence="8" id="KW-1185">Reference proteome</keyword>
<evidence type="ECO:0000256" key="2">
    <source>
        <dbReference type="ARBA" id="ARBA00023125"/>
    </source>
</evidence>
<comment type="caution">
    <text evidence="7">The sequence shown here is derived from an EMBL/GenBank/DDBJ whole genome shotgun (WGS) entry which is preliminary data.</text>
</comment>
<dbReference type="GO" id="GO:0001006">
    <property type="term" value="F:RNA polymerase III type 3 promoter sequence-specific DNA binding"/>
    <property type="evidence" value="ECO:0007669"/>
    <property type="project" value="TreeGrafter"/>
</dbReference>
<dbReference type="GO" id="GO:0000978">
    <property type="term" value="F:RNA polymerase II cis-regulatory region sequence-specific DNA binding"/>
    <property type="evidence" value="ECO:0007669"/>
    <property type="project" value="TreeGrafter"/>
</dbReference>
<dbReference type="GO" id="GO:0042795">
    <property type="term" value="P:snRNA transcription by RNA polymerase II"/>
    <property type="evidence" value="ECO:0007669"/>
    <property type="project" value="TreeGrafter"/>
</dbReference>
<dbReference type="EMBL" id="MU806125">
    <property type="protein sequence ID" value="KAJ3839491.1"/>
    <property type="molecule type" value="Genomic_DNA"/>
</dbReference>
<dbReference type="PANTHER" id="PTHR46621:SF1">
    <property type="entry name" value="SNRNA-ACTIVATING PROTEIN COMPLEX SUBUNIT 4"/>
    <property type="match status" value="1"/>
</dbReference>
<protein>
    <submittedName>
        <fullName evidence="7">Homeodomain-like protein</fullName>
    </submittedName>
</protein>